<name>A0A7U7GE53_9GAMM</name>
<dbReference type="AlphaFoldDB" id="A0A7U7GE53"/>
<dbReference type="EMBL" id="CBTK010000250">
    <property type="protein sequence ID" value="CDH46169.1"/>
    <property type="molecule type" value="Genomic_DNA"/>
</dbReference>
<evidence type="ECO:0000313" key="1">
    <source>
        <dbReference type="EMBL" id="CDH46169.1"/>
    </source>
</evidence>
<organism evidence="1 2">
    <name type="scientific">Candidatus Contendobacter odensis Run_B_J11</name>
    <dbReference type="NCBI Taxonomy" id="1400861"/>
    <lineage>
        <taxon>Bacteria</taxon>
        <taxon>Pseudomonadati</taxon>
        <taxon>Pseudomonadota</taxon>
        <taxon>Gammaproteobacteria</taxon>
        <taxon>Candidatus Competibacteraceae</taxon>
        <taxon>Candidatus Contendibacter</taxon>
    </lineage>
</organism>
<gene>
    <name evidence="1" type="ORF">BN874_360052</name>
</gene>
<sequence>MLITLGLRLTHSLEGHSMNLNKWMRLGGILAVLLGVTPMLAVAQAYNHHRTEDRSTIRVDDNRHQYQRNHYNNGSRSYNHRYYQRQYHRGGHHYYRRHYSEHNYQYNHHHHKGYQNK</sequence>
<proteinExistence type="predicted"/>
<dbReference type="Proteomes" id="UP000019184">
    <property type="component" value="Unassembled WGS sequence"/>
</dbReference>
<reference evidence="1 2" key="1">
    <citation type="journal article" date="2014" name="ISME J.">
        <title>Candidatus Competibacter-lineage genomes retrieved from metagenomes reveal functional metabolic diversity.</title>
        <authorList>
            <person name="McIlroy S.J."/>
            <person name="Albertsen M."/>
            <person name="Andresen E.K."/>
            <person name="Saunders A.M."/>
            <person name="Kristiansen R."/>
            <person name="Stokholm-Bjerregaard M."/>
            <person name="Nielsen K.L."/>
            <person name="Nielsen P.H."/>
        </authorList>
    </citation>
    <scope>NUCLEOTIDE SEQUENCE [LARGE SCALE GENOMIC DNA]</scope>
    <source>
        <strain evidence="1 2">Run_B_J11</strain>
    </source>
</reference>
<protein>
    <submittedName>
        <fullName evidence="1">Uncharacterized protein</fullName>
    </submittedName>
</protein>
<keyword evidence="2" id="KW-1185">Reference proteome</keyword>
<accession>A0A7U7GE53</accession>
<comment type="caution">
    <text evidence="1">The sequence shown here is derived from an EMBL/GenBank/DDBJ whole genome shotgun (WGS) entry which is preliminary data.</text>
</comment>
<evidence type="ECO:0000313" key="2">
    <source>
        <dbReference type="Proteomes" id="UP000019184"/>
    </source>
</evidence>